<feature type="region of interest" description="Disordered" evidence="1">
    <location>
        <begin position="1"/>
        <end position="271"/>
    </location>
</feature>
<feature type="compositionally biased region" description="Basic and acidic residues" evidence="1">
    <location>
        <begin position="209"/>
        <end position="222"/>
    </location>
</feature>
<feature type="compositionally biased region" description="Basic and acidic residues" evidence="1">
    <location>
        <begin position="133"/>
        <end position="147"/>
    </location>
</feature>
<evidence type="ECO:0000313" key="2">
    <source>
        <dbReference type="EMBL" id="GBG84058.1"/>
    </source>
</evidence>
<feature type="compositionally biased region" description="Acidic residues" evidence="1">
    <location>
        <begin position="353"/>
        <end position="362"/>
    </location>
</feature>
<accession>A0A388LP08</accession>
<protein>
    <submittedName>
        <fullName evidence="2">Uncharacterized protein</fullName>
    </submittedName>
</protein>
<evidence type="ECO:0000313" key="3">
    <source>
        <dbReference type="Proteomes" id="UP000265515"/>
    </source>
</evidence>
<feature type="compositionally biased region" description="Basic and acidic residues" evidence="1">
    <location>
        <begin position="368"/>
        <end position="377"/>
    </location>
</feature>
<feature type="compositionally biased region" description="Basic and acidic residues" evidence="1">
    <location>
        <begin position="76"/>
        <end position="95"/>
    </location>
</feature>
<feature type="compositionally biased region" description="Gly residues" evidence="1">
    <location>
        <begin position="1"/>
        <end position="11"/>
    </location>
</feature>
<feature type="compositionally biased region" description="Basic and acidic residues" evidence="1">
    <location>
        <begin position="179"/>
        <end position="189"/>
    </location>
</feature>
<reference evidence="2 3" key="1">
    <citation type="journal article" date="2018" name="Cell">
        <title>The Chara Genome: Secondary Complexity and Implications for Plant Terrestrialization.</title>
        <authorList>
            <person name="Nishiyama T."/>
            <person name="Sakayama H."/>
            <person name="Vries J.D."/>
            <person name="Buschmann H."/>
            <person name="Saint-Marcoux D."/>
            <person name="Ullrich K.K."/>
            <person name="Haas F.B."/>
            <person name="Vanderstraeten L."/>
            <person name="Becker D."/>
            <person name="Lang D."/>
            <person name="Vosolsobe S."/>
            <person name="Rombauts S."/>
            <person name="Wilhelmsson P.K.I."/>
            <person name="Janitza P."/>
            <person name="Kern R."/>
            <person name="Heyl A."/>
            <person name="Rumpler F."/>
            <person name="Villalobos L.I.A.C."/>
            <person name="Clay J.M."/>
            <person name="Skokan R."/>
            <person name="Toyoda A."/>
            <person name="Suzuki Y."/>
            <person name="Kagoshima H."/>
            <person name="Schijlen E."/>
            <person name="Tajeshwar N."/>
            <person name="Catarino B."/>
            <person name="Hetherington A.J."/>
            <person name="Saltykova A."/>
            <person name="Bonnot C."/>
            <person name="Breuninger H."/>
            <person name="Symeonidi A."/>
            <person name="Radhakrishnan G.V."/>
            <person name="Van Nieuwerburgh F."/>
            <person name="Deforce D."/>
            <person name="Chang C."/>
            <person name="Karol K.G."/>
            <person name="Hedrich R."/>
            <person name="Ulvskov P."/>
            <person name="Glockner G."/>
            <person name="Delwiche C.F."/>
            <person name="Petrasek J."/>
            <person name="Van de Peer Y."/>
            <person name="Friml J."/>
            <person name="Beilby M."/>
            <person name="Dolan L."/>
            <person name="Kohara Y."/>
            <person name="Sugano S."/>
            <person name="Fujiyama A."/>
            <person name="Delaux P.-M."/>
            <person name="Quint M."/>
            <person name="TheiBen G."/>
            <person name="Hagemann M."/>
            <person name="Harholt J."/>
            <person name="Dunand C."/>
            <person name="Zachgo S."/>
            <person name="Langdale J."/>
            <person name="Maumus F."/>
            <person name="Straeten D.V.D."/>
            <person name="Gould S.B."/>
            <person name="Rensing S.A."/>
        </authorList>
    </citation>
    <scope>NUCLEOTIDE SEQUENCE [LARGE SCALE GENOMIC DNA]</scope>
    <source>
        <strain evidence="2 3">S276</strain>
    </source>
</reference>
<dbReference type="EMBL" id="BFEA01000462">
    <property type="protein sequence ID" value="GBG84058.1"/>
    <property type="molecule type" value="Genomic_DNA"/>
</dbReference>
<evidence type="ECO:0000256" key="1">
    <source>
        <dbReference type="SAM" id="MobiDB-lite"/>
    </source>
</evidence>
<keyword evidence="3" id="KW-1185">Reference proteome</keyword>
<dbReference type="Gramene" id="GBG84058">
    <property type="protein sequence ID" value="GBG84058"/>
    <property type="gene ID" value="CBR_g37933"/>
</dbReference>
<sequence>MVDGIHTGGGRVRSRAPPGVSRVKQHGGLPNDPVVRQNSRISEEVFIGTLSKGASGRQNNLRRKRGRSKMPGAEQQPREVGTEKEAGQAEPDKVLDQLPGEQRVTVAERTQEQGEEEEGGKGDRTSSQQWRQVGKESDEGARKKEGEGETVQGGEENREDKTANLGSGLNKGGENENCGQDRREDRTESLKQSWMLRIGHGQGWPGEWKGNENRVGTDHERGGSGIQEEGMVIGKEEVASGESGTRQAPYRPEDVSAAQSSSVSPIPREVSYGMLVEGLTATVSSYGKEMDSDTADTSDTDTPGDSQGVMQQPEEHEEGGIGELEEEQRRNRREASLDSDLLQVTNSRTGDGLGEEPSETDGEGVSTQEDKTGTEDGPAEERILGEEQCTGSAVAFTSIDLEKAYDQVRWEFLLQGMARRGIGGIFCGWVRSMLKGATTVMQVNGVRSDKLKITRWTHRRWNEQNAILAALPDQKQAGLIWKLYRLAIPTAQWLAARSRHKDQTCAVGCGQVETVPHLSVRCPVVQSFLEWWARELAEHSPLNVTEEDDVAIRLGALMKVNRSRPEDLVAAETIRAAVLWTLWTLRNERCRQGTFPPLQAYQERALENIRTAILADLHRSMRAGEQKEKGFWAAWEPYSQLLTQDLQTGRMLFGPLLTRHAPVIDAEEESD</sequence>
<dbReference type="Proteomes" id="UP000265515">
    <property type="component" value="Unassembled WGS sequence"/>
</dbReference>
<organism evidence="2 3">
    <name type="scientific">Chara braunii</name>
    <name type="common">Braun's stonewort</name>
    <dbReference type="NCBI Taxonomy" id="69332"/>
    <lineage>
        <taxon>Eukaryota</taxon>
        <taxon>Viridiplantae</taxon>
        <taxon>Streptophyta</taxon>
        <taxon>Charophyceae</taxon>
        <taxon>Charales</taxon>
        <taxon>Characeae</taxon>
        <taxon>Chara</taxon>
    </lineage>
</organism>
<feature type="compositionally biased region" description="Basic and acidic residues" evidence="1">
    <location>
        <begin position="327"/>
        <end position="336"/>
    </location>
</feature>
<feature type="region of interest" description="Disordered" evidence="1">
    <location>
        <begin position="285"/>
        <end position="377"/>
    </location>
</feature>
<dbReference type="AlphaFoldDB" id="A0A388LP08"/>
<proteinExistence type="predicted"/>
<gene>
    <name evidence="2" type="ORF">CBR_g37933</name>
</gene>
<name>A0A388LP08_CHABU</name>
<comment type="caution">
    <text evidence="2">The sequence shown here is derived from an EMBL/GenBank/DDBJ whole genome shotgun (WGS) entry which is preliminary data.</text>
</comment>